<feature type="transmembrane region" description="Helical" evidence="1">
    <location>
        <begin position="983"/>
        <end position="1006"/>
    </location>
</feature>
<feature type="transmembrane region" description="Helical" evidence="1">
    <location>
        <begin position="461"/>
        <end position="488"/>
    </location>
</feature>
<feature type="transmembrane region" description="Helical" evidence="1">
    <location>
        <begin position="952"/>
        <end position="971"/>
    </location>
</feature>
<dbReference type="Pfam" id="PF00873">
    <property type="entry name" value="ACR_tran"/>
    <property type="match status" value="1"/>
</dbReference>
<feature type="transmembrane region" description="Helical" evidence="1">
    <location>
        <begin position="903"/>
        <end position="924"/>
    </location>
</feature>
<dbReference type="Proteomes" id="UP000295063">
    <property type="component" value="Unassembled WGS sequence"/>
</dbReference>
<feature type="transmembrane region" description="Helical" evidence="1">
    <location>
        <begin position="847"/>
        <end position="866"/>
    </location>
</feature>
<dbReference type="Gene3D" id="3.30.70.1320">
    <property type="entry name" value="Multidrug efflux transporter AcrB pore domain like"/>
    <property type="match status" value="1"/>
</dbReference>
<proteinExistence type="predicted"/>
<feature type="transmembrane region" description="Helical" evidence="1">
    <location>
        <begin position="531"/>
        <end position="550"/>
    </location>
</feature>
<evidence type="ECO:0000313" key="3">
    <source>
        <dbReference type="Proteomes" id="UP000295063"/>
    </source>
</evidence>
<feature type="transmembrane region" description="Helical" evidence="1">
    <location>
        <begin position="12"/>
        <end position="32"/>
    </location>
</feature>
<dbReference type="RefSeq" id="WP_132082481.1">
    <property type="nucleotide sequence ID" value="NZ_SLUI01000012.1"/>
</dbReference>
<keyword evidence="1" id="KW-0472">Membrane</keyword>
<dbReference type="GO" id="GO:0042910">
    <property type="term" value="F:xenobiotic transmembrane transporter activity"/>
    <property type="evidence" value="ECO:0007669"/>
    <property type="project" value="TreeGrafter"/>
</dbReference>
<feature type="transmembrane region" description="Helical" evidence="1">
    <location>
        <begin position="385"/>
        <end position="409"/>
    </location>
</feature>
<keyword evidence="1" id="KW-0812">Transmembrane</keyword>
<dbReference type="SUPFAM" id="SSF82866">
    <property type="entry name" value="Multidrug efflux transporter AcrB transmembrane domain"/>
    <property type="match status" value="2"/>
</dbReference>
<dbReference type="Gene3D" id="1.20.1640.10">
    <property type="entry name" value="Multidrug efflux transporter AcrB transmembrane domain"/>
    <property type="match status" value="2"/>
</dbReference>
<gene>
    <name evidence="2" type="ORF">EV210_11235</name>
</gene>
<name>A0A4R1PWK0_9FIRM</name>
<dbReference type="PRINTS" id="PR00702">
    <property type="entry name" value="ACRIFLAVINRP"/>
</dbReference>
<feature type="transmembrane region" description="Helical" evidence="1">
    <location>
        <begin position="358"/>
        <end position="379"/>
    </location>
</feature>
<dbReference type="PANTHER" id="PTHR32063">
    <property type="match status" value="1"/>
</dbReference>
<dbReference type="OrthoDB" id="8270at2"/>
<evidence type="ECO:0000313" key="2">
    <source>
        <dbReference type="EMBL" id="TCL35377.1"/>
    </source>
</evidence>
<protein>
    <submittedName>
        <fullName evidence="2">HAE1 family hydrophobic/amphiphilic exporter-1</fullName>
    </submittedName>
</protein>
<evidence type="ECO:0000256" key="1">
    <source>
        <dbReference type="SAM" id="Phobius"/>
    </source>
</evidence>
<organism evidence="2 3">
    <name type="scientific">Anaerospora hongkongensis</name>
    <dbReference type="NCBI Taxonomy" id="244830"/>
    <lineage>
        <taxon>Bacteria</taxon>
        <taxon>Bacillati</taxon>
        <taxon>Bacillota</taxon>
        <taxon>Negativicutes</taxon>
        <taxon>Selenomonadales</taxon>
        <taxon>Sporomusaceae</taxon>
        <taxon>Anaerospora</taxon>
    </lineage>
</organism>
<accession>A0A4R1PWK0</accession>
<dbReference type="SUPFAM" id="SSF82714">
    <property type="entry name" value="Multidrug efflux transporter AcrB TolC docking domain, DN and DC subdomains"/>
    <property type="match status" value="2"/>
</dbReference>
<dbReference type="PANTHER" id="PTHR32063:SF0">
    <property type="entry name" value="SWARMING MOTILITY PROTEIN SWRC"/>
    <property type="match status" value="1"/>
</dbReference>
<dbReference type="AlphaFoldDB" id="A0A4R1PWK0"/>
<feature type="transmembrane region" description="Helical" evidence="1">
    <location>
        <begin position="332"/>
        <end position="351"/>
    </location>
</feature>
<feature type="transmembrane region" description="Helical" evidence="1">
    <location>
        <begin position="878"/>
        <end position="897"/>
    </location>
</feature>
<sequence>MKLTEISIKRPVFATMLIMALVVLGLFSYMTLNVDEYPNVEMPVVAVTVLYPGASPEQVESKVTQEVEEAVNTVAGVEHITSTISEGSSTTVIQFTMETNSDTAAQSVRDKVSAIQASLPQDVKAPIISRFDPSDTPIMSLALTGNVSQRELTVIAEDIVTKRIKTANGVASAEVKGGVDREIRILLDSDKMSSYQLTVPEVLNSLRNENVDAPGGKVTDGRRETSLRAVGNMTSAEQFLNVPVGQRNGVQLYVKNIATVEDTTEDVTAITKLNNKPALGIDIMKQSGSNTVQVVDNVKAHLDSIKKELPAGIELAIVRDNSKTIHESLEDVQFNLIVGAVLAVAIVFLFLGNWRSTIISGIAIPVSVIASFLAMKILGFTLNTMSLLALSLAVGLLIDDAIVVIENIVRHLEMGKNKFDAALEGTNEIGLAVMATTLTLVAVFLPVGMMNGIIGQFFKEFGITVAVSVLVSLFVAFTLTPMLSAYYLDHSEIKGTSKLGRLWIKWNNKFDTWTAKYGKFLTKVLGHRRTVMLVAVAMFVGSLALVPFLGSTFIPDADTGEITVAATVDPGMSVQTVSEIADEMSAIIHNNPEVKMTYSITNATSIDILTEITPKSERKISDVQIIEDLREQLSDIPGVDISVSKKSGMSSGKPVSLIIQGPEMETLADVADQVKLIVKAIPGVVDVSSSYEAGNPDVQVVVKRDQASDLGISAASVADTLQTMFNGKVVSSYKEGDDAYDVKVLLDPATRSSLSSINNIYLSSSNRGQGGQAAMVGLSQVTDTVYATSPAQIKRYDNQPQITISANLNGITLGDFNKEYDKKMKGFTMPEGYSFVAAGQSKSMNEAVTSMMMALALAVLFIFFVLASQFESYLDPFAIMLALPMAIIGAIIGLLVMHSTLSIISLIGIIMLMGLVTKNAILLIDFAKQRRADGVERNQALVEAAVTRMRPIIMTTLAMIAGMMPLALGIGPGAEARAPMAHAIIGGLITSTVLTLIVVPVVYTLLDDVKNGKFSLRKKKGPAVQED</sequence>
<reference evidence="2 3" key="1">
    <citation type="submission" date="2019-03" db="EMBL/GenBank/DDBJ databases">
        <title>Genomic Encyclopedia of Type Strains, Phase IV (KMG-IV): sequencing the most valuable type-strain genomes for metagenomic binning, comparative biology and taxonomic classification.</title>
        <authorList>
            <person name="Goeker M."/>
        </authorList>
    </citation>
    <scope>NUCLEOTIDE SEQUENCE [LARGE SCALE GENOMIC DNA]</scope>
    <source>
        <strain evidence="2 3">DSM 15969</strain>
    </source>
</reference>
<dbReference type="Gene3D" id="3.30.2090.10">
    <property type="entry name" value="Multidrug efflux transporter AcrB TolC docking domain, DN and DC subdomains"/>
    <property type="match status" value="2"/>
</dbReference>
<dbReference type="EMBL" id="SLUI01000012">
    <property type="protein sequence ID" value="TCL35377.1"/>
    <property type="molecule type" value="Genomic_DNA"/>
</dbReference>
<dbReference type="GO" id="GO:0005886">
    <property type="term" value="C:plasma membrane"/>
    <property type="evidence" value="ECO:0007669"/>
    <property type="project" value="TreeGrafter"/>
</dbReference>
<dbReference type="Gene3D" id="3.30.70.1440">
    <property type="entry name" value="Multidrug efflux transporter AcrB pore domain"/>
    <property type="match status" value="1"/>
</dbReference>
<feature type="transmembrane region" description="Helical" evidence="1">
    <location>
        <begin position="429"/>
        <end position="449"/>
    </location>
</feature>
<keyword evidence="1" id="KW-1133">Transmembrane helix</keyword>
<dbReference type="Gene3D" id="3.30.70.1430">
    <property type="entry name" value="Multidrug efflux transporter AcrB pore domain"/>
    <property type="match status" value="2"/>
</dbReference>
<dbReference type="InterPro" id="IPR001036">
    <property type="entry name" value="Acrflvin-R"/>
</dbReference>
<comment type="caution">
    <text evidence="2">The sequence shown here is derived from an EMBL/GenBank/DDBJ whole genome shotgun (WGS) entry which is preliminary data.</text>
</comment>
<dbReference type="SUPFAM" id="SSF82693">
    <property type="entry name" value="Multidrug efflux transporter AcrB pore domain, PN1, PN2, PC1 and PC2 subdomains"/>
    <property type="match status" value="3"/>
</dbReference>
<dbReference type="InterPro" id="IPR027463">
    <property type="entry name" value="AcrB_DN_DC_subdom"/>
</dbReference>
<keyword evidence="3" id="KW-1185">Reference proteome</keyword>